<dbReference type="InterPro" id="IPR036616">
    <property type="entry name" value="Poly(ADP-ribose)pol_reg_dom_sf"/>
</dbReference>
<evidence type="ECO:0000256" key="15">
    <source>
        <dbReference type="RuleBase" id="RU362114"/>
    </source>
</evidence>
<keyword evidence="5" id="KW-0479">Metal-binding</keyword>
<dbReference type="EMBL" id="SWKU01000017">
    <property type="protein sequence ID" value="KAF2999472.1"/>
    <property type="molecule type" value="Genomic_DNA"/>
</dbReference>
<evidence type="ECO:0000256" key="13">
    <source>
        <dbReference type="ARBA" id="ARBA00024347"/>
    </source>
</evidence>
<dbReference type="AlphaFoldDB" id="A0A9P4TB87"/>
<evidence type="ECO:0000256" key="6">
    <source>
        <dbReference type="ARBA" id="ARBA00022737"/>
    </source>
</evidence>
<evidence type="ECO:0000313" key="22">
    <source>
        <dbReference type="Proteomes" id="UP000801428"/>
    </source>
</evidence>
<dbReference type="PROSITE" id="PS51060">
    <property type="entry name" value="PARP_ALPHA_HD"/>
    <property type="match status" value="1"/>
</dbReference>
<evidence type="ECO:0000256" key="11">
    <source>
        <dbReference type="ARBA" id="ARBA00023125"/>
    </source>
</evidence>
<dbReference type="PANTHER" id="PTHR10459:SF60">
    <property type="entry name" value="POLY [ADP-RIBOSE] POLYMERASE 2"/>
    <property type="match status" value="1"/>
</dbReference>
<dbReference type="InterPro" id="IPR012317">
    <property type="entry name" value="Poly(ADP-ribose)pol_cat_dom"/>
</dbReference>
<dbReference type="PANTHER" id="PTHR10459">
    <property type="entry name" value="DNA LIGASE"/>
    <property type="match status" value="1"/>
</dbReference>
<evidence type="ECO:0000259" key="18">
    <source>
        <dbReference type="PROSITE" id="PS51059"/>
    </source>
</evidence>
<dbReference type="CDD" id="cd17747">
    <property type="entry name" value="BRCT_PARP1"/>
    <property type="match status" value="1"/>
</dbReference>
<dbReference type="OrthoDB" id="2017365at2759"/>
<keyword evidence="4" id="KW-0548">Nucleotidyltransferase</keyword>
<keyword evidence="7" id="KW-0013">ADP-ribosylation</keyword>
<keyword evidence="11" id="KW-0238">DNA-binding</keyword>
<dbReference type="PROSITE" id="PS50172">
    <property type="entry name" value="BRCT"/>
    <property type="match status" value="1"/>
</dbReference>
<dbReference type="FunFam" id="3.90.228.10:FF:000002">
    <property type="entry name" value="Poly [ADP-ribose] polymerase"/>
    <property type="match status" value="1"/>
</dbReference>
<dbReference type="SUPFAM" id="SSF56399">
    <property type="entry name" value="ADP-ribosylation"/>
    <property type="match status" value="1"/>
</dbReference>
<gene>
    <name evidence="21" type="ORF">E8E13_008370</name>
</gene>
<evidence type="ECO:0000256" key="16">
    <source>
        <dbReference type="SAM" id="MobiDB-lite"/>
    </source>
</evidence>
<dbReference type="SUPFAM" id="SSF47587">
    <property type="entry name" value="Domain of poly(ADP-ribose) polymerase"/>
    <property type="match status" value="1"/>
</dbReference>
<dbReference type="PROSITE" id="PS51059">
    <property type="entry name" value="PARP_CATALYTIC"/>
    <property type="match status" value="1"/>
</dbReference>
<evidence type="ECO:0000256" key="12">
    <source>
        <dbReference type="ARBA" id="ARBA00023242"/>
    </source>
</evidence>
<feature type="domain" description="PARP catalytic" evidence="18">
    <location>
        <begin position="440"/>
        <end position="670"/>
    </location>
</feature>
<dbReference type="InterPro" id="IPR036420">
    <property type="entry name" value="BRCT_dom_sf"/>
</dbReference>
<evidence type="ECO:0000256" key="5">
    <source>
        <dbReference type="ARBA" id="ARBA00022723"/>
    </source>
</evidence>
<dbReference type="GO" id="GO:0003950">
    <property type="term" value="F:NAD+ poly-ADP-ribosyltransferase activity"/>
    <property type="evidence" value="ECO:0007669"/>
    <property type="project" value="UniProtKB-UniRule"/>
</dbReference>
<evidence type="ECO:0000256" key="1">
    <source>
        <dbReference type="ARBA" id="ARBA00004123"/>
    </source>
</evidence>
<comment type="catalytic activity">
    <reaction evidence="14">
        <text>NAD(+) + (ADP-D-ribosyl)n-acceptor = nicotinamide + (ADP-D-ribosyl)n+1-acceptor + H(+).</text>
        <dbReference type="EC" id="2.4.2.30"/>
    </reaction>
</comment>
<dbReference type="Pfam" id="PF00533">
    <property type="entry name" value="BRCT"/>
    <property type="match status" value="1"/>
</dbReference>
<evidence type="ECO:0000256" key="14">
    <source>
        <dbReference type="ARBA" id="ARBA00033987"/>
    </source>
</evidence>
<comment type="subcellular location">
    <subcellularLocation>
        <location evidence="1">Nucleus</location>
    </subcellularLocation>
</comment>
<evidence type="ECO:0000256" key="8">
    <source>
        <dbReference type="ARBA" id="ARBA00022771"/>
    </source>
</evidence>
<dbReference type="Pfam" id="PF05406">
    <property type="entry name" value="WGR"/>
    <property type="match status" value="1"/>
</dbReference>
<evidence type="ECO:0000259" key="17">
    <source>
        <dbReference type="PROSITE" id="PS50172"/>
    </source>
</evidence>
<dbReference type="Proteomes" id="UP000801428">
    <property type="component" value="Unassembled WGS sequence"/>
</dbReference>
<evidence type="ECO:0000256" key="10">
    <source>
        <dbReference type="ARBA" id="ARBA00023027"/>
    </source>
</evidence>
<sequence length="670" mass="73403">MPPRRAAQKKAKASPLDGCSVATSGRFSGTTQTALQTRITDLGGSIASKVTSDTDILIATEKDFEAKTTKIAAALSNSVPIVSLDWLEETEASNAKADETQYSLDKSNKPAATSAPAANGKKRAASASNSPAPSQDAAQPKKRKTLEDKTKVEDVKVGDGQNAKSKKIQVPVDEYCGAANYEVYIDDAGLIWDASLNQTNATANNNKFYKVQLLKSANGKHFQTWTRWGRVGEKGQSAMLGNGTLDDALDQFEKKFKGKSGLSWENRGADPKNGKYAYVEKNYNPDSDDDEDDDEAATDGAAAKGKVERPVVDSKLTKEVQNLIELIFNQKYQQEALSAMNYDTNKMPLGKLSKGTISRGFQALKDLAAIIDQPTTSGEIEQLSNRYYSLIPHAFGRNRPTIINNNVLLKQEIDLLESLSDMKEATDMLKASLKDDSHLNQLDRQFQTLGMDEMEALNPKSSEFTELSDYLQNSKGATHNVRYTVQDIFRIQRKGEFERFDKSPFGKASRNRRLLWHGSRVTNFAGILGQGLRIAPPEAPATGYMFGKGIYLADMSSKSANYCNHYQSGGTALLLLCEAELGDPIHELTHASYTAGEDAKAKGMSSTWGKGRVGPSQWKDASCVHPSLSGPDVTVIPGDTNVAGAYLQYNEYIAYDVAQVRLRYLLRVRM</sequence>
<protein>
    <recommendedName>
        <fullName evidence="15">Poly [ADP-ribose] polymerase</fullName>
        <shortName evidence="15">PARP</shortName>
        <ecNumber evidence="15">2.4.2.-</ecNumber>
    </recommendedName>
</protein>
<dbReference type="Gene3D" id="3.90.228.10">
    <property type="match status" value="1"/>
</dbReference>
<dbReference type="InterPro" id="IPR008893">
    <property type="entry name" value="WGR_domain"/>
</dbReference>
<feature type="domain" description="PARP alpha-helical" evidence="19">
    <location>
        <begin position="313"/>
        <end position="430"/>
    </location>
</feature>
<feature type="region of interest" description="Disordered" evidence="16">
    <location>
        <begin position="1"/>
        <end position="23"/>
    </location>
</feature>
<evidence type="ECO:0000313" key="21">
    <source>
        <dbReference type="EMBL" id="KAF2999472.1"/>
    </source>
</evidence>
<organism evidence="21 22">
    <name type="scientific">Curvularia kusanoi</name>
    <name type="common">Cochliobolus kusanoi</name>
    <dbReference type="NCBI Taxonomy" id="90978"/>
    <lineage>
        <taxon>Eukaryota</taxon>
        <taxon>Fungi</taxon>
        <taxon>Dikarya</taxon>
        <taxon>Ascomycota</taxon>
        <taxon>Pezizomycotina</taxon>
        <taxon>Dothideomycetes</taxon>
        <taxon>Pleosporomycetidae</taxon>
        <taxon>Pleosporales</taxon>
        <taxon>Pleosporineae</taxon>
        <taxon>Pleosporaceae</taxon>
        <taxon>Curvularia</taxon>
    </lineage>
</organism>
<dbReference type="SUPFAM" id="SSF52113">
    <property type="entry name" value="BRCT domain"/>
    <property type="match status" value="1"/>
</dbReference>
<dbReference type="EC" id="2.4.2.-" evidence="15"/>
<evidence type="ECO:0000256" key="9">
    <source>
        <dbReference type="ARBA" id="ARBA00022833"/>
    </source>
</evidence>
<feature type="compositionally biased region" description="Low complexity" evidence="16">
    <location>
        <begin position="125"/>
        <end position="138"/>
    </location>
</feature>
<evidence type="ECO:0000256" key="3">
    <source>
        <dbReference type="ARBA" id="ARBA00022679"/>
    </source>
</evidence>
<dbReference type="GO" id="GO:0003677">
    <property type="term" value="F:DNA binding"/>
    <property type="evidence" value="ECO:0007669"/>
    <property type="project" value="UniProtKB-KW"/>
</dbReference>
<evidence type="ECO:0000256" key="2">
    <source>
        <dbReference type="ARBA" id="ARBA00022676"/>
    </source>
</evidence>
<comment type="similarity">
    <text evidence="13">Belongs to the ARTD/PARP family.</text>
</comment>
<evidence type="ECO:0000259" key="19">
    <source>
        <dbReference type="PROSITE" id="PS51060"/>
    </source>
</evidence>
<keyword evidence="2 15" id="KW-0328">Glycosyltransferase</keyword>
<dbReference type="GO" id="GO:1990404">
    <property type="term" value="F:NAD+-protein mono-ADP-ribosyltransferase activity"/>
    <property type="evidence" value="ECO:0007669"/>
    <property type="project" value="TreeGrafter"/>
</dbReference>
<dbReference type="SMART" id="SM00292">
    <property type="entry name" value="BRCT"/>
    <property type="match status" value="1"/>
</dbReference>
<evidence type="ECO:0000259" key="20">
    <source>
        <dbReference type="PROSITE" id="PS51977"/>
    </source>
</evidence>
<dbReference type="CDD" id="cd07997">
    <property type="entry name" value="WGR_PARP"/>
    <property type="match status" value="1"/>
</dbReference>
<feature type="region of interest" description="Disordered" evidence="16">
    <location>
        <begin position="94"/>
        <end position="164"/>
    </location>
</feature>
<keyword evidence="10 15" id="KW-0520">NAD</keyword>
<dbReference type="Gene3D" id="1.20.142.10">
    <property type="entry name" value="Poly(ADP-ribose) polymerase, regulatory domain"/>
    <property type="match status" value="1"/>
</dbReference>
<dbReference type="Gene3D" id="3.40.50.10190">
    <property type="entry name" value="BRCT domain"/>
    <property type="match status" value="1"/>
</dbReference>
<comment type="caution">
    <text evidence="21">The sequence shown here is derived from an EMBL/GenBank/DDBJ whole genome shotgun (WGS) entry which is preliminary data.</text>
</comment>
<dbReference type="InterPro" id="IPR050800">
    <property type="entry name" value="ARTD/PARP"/>
</dbReference>
<dbReference type="Pfam" id="PF00644">
    <property type="entry name" value="PARP"/>
    <property type="match status" value="1"/>
</dbReference>
<dbReference type="FunFam" id="1.20.142.10:FF:000002">
    <property type="entry name" value="Poly [ADP-ribose] polymerase"/>
    <property type="match status" value="1"/>
</dbReference>
<keyword evidence="8" id="KW-0863">Zinc-finger</keyword>
<dbReference type="GO" id="GO:0016779">
    <property type="term" value="F:nucleotidyltransferase activity"/>
    <property type="evidence" value="ECO:0007669"/>
    <property type="project" value="UniProtKB-KW"/>
</dbReference>
<feature type="domain" description="WGR" evidence="20">
    <location>
        <begin position="180"/>
        <end position="276"/>
    </location>
</feature>
<keyword evidence="9" id="KW-0862">Zinc</keyword>
<feature type="domain" description="BRCT" evidence="17">
    <location>
        <begin position="11"/>
        <end position="104"/>
    </location>
</feature>
<dbReference type="Pfam" id="PF02877">
    <property type="entry name" value="PARP_reg"/>
    <property type="match status" value="1"/>
</dbReference>
<dbReference type="GO" id="GO:0006302">
    <property type="term" value="P:double-strand break repair"/>
    <property type="evidence" value="ECO:0007669"/>
    <property type="project" value="TreeGrafter"/>
</dbReference>
<proteinExistence type="inferred from homology"/>
<dbReference type="InterPro" id="IPR001357">
    <property type="entry name" value="BRCT_dom"/>
</dbReference>
<dbReference type="SUPFAM" id="SSF142921">
    <property type="entry name" value="WGR domain-like"/>
    <property type="match status" value="1"/>
</dbReference>
<feature type="compositionally biased region" description="Basic residues" evidence="16">
    <location>
        <begin position="1"/>
        <end position="12"/>
    </location>
</feature>
<dbReference type="SMART" id="SM00773">
    <property type="entry name" value="WGR"/>
    <property type="match status" value="1"/>
</dbReference>
<keyword evidence="12" id="KW-0539">Nucleus</keyword>
<dbReference type="GO" id="GO:0005730">
    <property type="term" value="C:nucleolus"/>
    <property type="evidence" value="ECO:0007669"/>
    <property type="project" value="TreeGrafter"/>
</dbReference>
<feature type="compositionally biased region" description="Acidic residues" evidence="16">
    <location>
        <begin position="286"/>
        <end position="297"/>
    </location>
</feature>
<dbReference type="FunFam" id="2.20.140.10:FF:000001">
    <property type="entry name" value="Poly [ADP-ribose] polymerase"/>
    <property type="match status" value="1"/>
</dbReference>
<feature type="region of interest" description="Disordered" evidence="16">
    <location>
        <begin position="273"/>
        <end position="309"/>
    </location>
</feature>
<dbReference type="InterPro" id="IPR004102">
    <property type="entry name" value="Poly(ADP-ribose)pol_reg_dom"/>
</dbReference>
<name>A0A9P4TB87_CURKU</name>
<evidence type="ECO:0000256" key="4">
    <source>
        <dbReference type="ARBA" id="ARBA00022695"/>
    </source>
</evidence>
<feature type="compositionally biased region" description="Basic and acidic residues" evidence="16">
    <location>
        <begin position="145"/>
        <end position="157"/>
    </location>
</feature>
<evidence type="ECO:0000256" key="7">
    <source>
        <dbReference type="ARBA" id="ARBA00022765"/>
    </source>
</evidence>
<keyword evidence="6" id="KW-0677">Repeat</keyword>
<keyword evidence="3 15" id="KW-0808">Transferase</keyword>
<reference evidence="21" key="1">
    <citation type="submission" date="2019-04" db="EMBL/GenBank/DDBJ databases">
        <title>Sequencing of skin fungus with MAO and IRED activity.</title>
        <authorList>
            <person name="Marsaioli A.J."/>
            <person name="Bonatto J.M.C."/>
            <person name="Reis Junior O."/>
        </authorList>
    </citation>
    <scope>NUCLEOTIDE SEQUENCE</scope>
    <source>
        <strain evidence="21">30M1</strain>
    </source>
</reference>
<dbReference type="PROSITE" id="PS51977">
    <property type="entry name" value="WGR"/>
    <property type="match status" value="1"/>
</dbReference>
<keyword evidence="22" id="KW-1185">Reference proteome</keyword>
<dbReference type="GO" id="GO:0070212">
    <property type="term" value="P:protein poly-ADP-ribosylation"/>
    <property type="evidence" value="ECO:0007669"/>
    <property type="project" value="TreeGrafter"/>
</dbReference>
<dbReference type="InterPro" id="IPR036930">
    <property type="entry name" value="WGR_dom_sf"/>
</dbReference>
<accession>A0A9P4TB87</accession>
<dbReference type="CDD" id="cd01437">
    <property type="entry name" value="parp_like"/>
    <property type="match status" value="1"/>
</dbReference>
<dbReference type="GO" id="GO:0008270">
    <property type="term" value="F:zinc ion binding"/>
    <property type="evidence" value="ECO:0007669"/>
    <property type="project" value="UniProtKB-KW"/>
</dbReference>
<dbReference type="Gene3D" id="2.20.140.10">
    <property type="entry name" value="WGR domain"/>
    <property type="match status" value="1"/>
</dbReference>